<dbReference type="AlphaFoldDB" id="A0AAV0PS95"/>
<gene>
    <name evidence="1" type="ORF">LITE_LOCUS39480</name>
</gene>
<evidence type="ECO:0000313" key="2">
    <source>
        <dbReference type="Proteomes" id="UP001154282"/>
    </source>
</evidence>
<accession>A0AAV0PS95</accession>
<evidence type="ECO:0000313" key="1">
    <source>
        <dbReference type="EMBL" id="CAI0473006.1"/>
    </source>
</evidence>
<comment type="caution">
    <text evidence="1">The sequence shown here is derived from an EMBL/GenBank/DDBJ whole genome shotgun (WGS) entry which is preliminary data.</text>
</comment>
<proteinExistence type="predicted"/>
<organism evidence="1 2">
    <name type="scientific">Linum tenue</name>
    <dbReference type="NCBI Taxonomy" id="586396"/>
    <lineage>
        <taxon>Eukaryota</taxon>
        <taxon>Viridiplantae</taxon>
        <taxon>Streptophyta</taxon>
        <taxon>Embryophyta</taxon>
        <taxon>Tracheophyta</taxon>
        <taxon>Spermatophyta</taxon>
        <taxon>Magnoliopsida</taxon>
        <taxon>eudicotyledons</taxon>
        <taxon>Gunneridae</taxon>
        <taxon>Pentapetalae</taxon>
        <taxon>rosids</taxon>
        <taxon>fabids</taxon>
        <taxon>Malpighiales</taxon>
        <taxon>Linaceae</taxon>
        <taxon>Linum</taxon>
    </lineage>
</organism>
<name>A0AAV0PS95_9ROSI</name>
<sequence>MSKKGEEKRRTRVIRKRFKPLMRTLPLPLWGDNDNRVDLNH</sequence>
<reference evidence="1" key="1">
    <citation type="submission" date="2022-08" db="EMBL/GenBank/DDBJ databases">
        <authorList>
            <person name="Gutierrez-Valencia J."/>
        </authorList>
    </citation>
    <scope>NUCLEOTIDE SEQUENCE</scope>
</reference>
<dbReference type="EMBL" id="CAMGYJ010000009">
    <property type="protein sequence ID" value="CAI0473006.1"/>
    <property type="molecule type" value="Genomic_DNA"/>
</dbReference>
<protein>
    <submittedName>
        <fullName evidence="1">Uncharacterized protein</fullName>
    </submittedName>
</protein>
<dbReference type="Proteomes" id="UP001154282">
    <property type="component" value="Unassembled WGS sequence"/>
</dbReference>
<keyword evidence="2" id="KW-1185">Reference proteome</keyword>
<feature type="non-terminal residue" evidence="1">
    <location>
        <position position="41"/>
    </location>
</feature>